<accession>A0A434ABW9</accession>
<name>A0A434ABW9_9FLAO</name>
<dbReference type="Proteomes" id="UP000288102">
    <property type="component" value="Unassembled WGS sequence"/>
</dbReference>
<dbReference type="RefSeq" id="WP_127337047.1">
    <property type="nucleotide sequence ID" value="NZ_QWDM01000002.1"/>
</dbReference>
<sequence>MRIIQSAWACNKPDLLRNNSGWLSPEYNLMSWTLSCLQLKQYYPELVLYCDSAYRKLLIDTLELPYSDVVCNLDILNKYHPQLWALPKIHSYSKQEKPFLHVDGDVFIWKKFEDSLLSSELVTQNKEAATDYYEKIMISLESALNYFPDEIQKERKSSKPILAYNAGIFGGSDISFFKEYTSKAFEFVNKNILNLSKINVSGFNIFFEQYLFYCLARKYNKKVNVLLSETIGDNQYKGFGDFARVPYEKQYLHLLGNYKKNEFVCKQMAARLRQDYPEYYYRIIDLFKKNKVILYHDYYNLESTTKDFLVQRYIRLNHNAVAVEKQEAVKALSFDFKRDLRKEIGNIILNKEQFIDFEIFNSRINSIIKIDFLFISKDYLYARDCFANFYFQYLFEDKSDIYNKKIVRGDDYRIIKSDFNWSSFIEKQKDNKLHESVKLEKSGAGISTLIIPECDQNKFSLTYIDELDLVILEILKTEKTIRELFDALEEYFDTDELFKIPAEFENLIFGRIKLGIHVKSIKAIID</sequence>
<feature type="domain" description="DUF6734" evidence="1">
    <location>
        <begin position="1"/>
        <end position="286"/>
    </location>
</feature>
<dbReference type="InterPro" id="IPR046621">
    <property type="entry name" value="DUF6734"/>
</dbReference>
<protein>
    <recommendedName>
        <fullName evidence="1">DUF6734 domain-containing protein</fullName>
    </recommendedName>
</protein>
<dbReference type="AlphaFoldDB" id="A0A434ABW9"/>
<dbReference type="OrthoDB" id="771064at2"/>
<gene>
    <name evidence="2" type="ORF">D0817_03710</name>
</gene>
<keyword evidence="3" id="KW-1185">Reference proteome</keyword>
<organism evidence="2 3">
    <name type="scientific">Flavobacterium cupreum</name>
    <dbReference type="NCBI Taxonomy" id="2133766"/>
    <lineage>
        <taxon>Bacteria</taxon>
        <taxon>Pseudomonadati</taxon>
        <taxon>Bacteroidota</taxon>
        <taxon>Flavobacteriia</taxon>
        <taxon>Flavobacteriales</taxon>
        <taxon>Flavobacteriaceae</taxon>
        <taxon>Flavobacterium</taxon>
    </lineage>
</organism>
<dbReference type="EMBL" id="QWDM01000002">
    <property type="protein sequence ID" value="RUT71802.1"/>
    <property type="molecule type" value="Genomic_DNA"/>
</dbReference>
<dbReference type="Pfam" id="PF20508">
    <property type="entry name" value="DUF6734"/>
    <property type="match status" value="1"/>
</dbReference>
<evidence type="ECO:0000313" key="3">
    <source>
        <dbReference type="Proteomes" id="UP000288102"/>
    </source>
</evidence>
<comment type="caution">
    <text evidence="2">The sequence shown here is derived from an EMBL/GenBank/DDBJ whole genome shotgun (WGS) entry which is preliminary data.</text>
</comment>
<proteinExistence type="predicted"/>
<evidence type="ECO:0000259" key="1">
    <source>
        <dbReference type="Pfam" id="PF20508"/>
    </source>
</evidence>
<evidence type="ECO:0000313" key="2">
    <source>
        <dbReference type="EMBL" id="RUT71802.1"/>
    </source>
</evidence>
<reference evidence="3" key="1">
    <citation type="journal article" date="2019" name="Syst. Appl. Microbiol.">
        <title>Flavobacterium circumlabens sp. nov. and Flavobacterium cupreum sp. nov., two psychrotrophic species isolated from Antarctic environmental samples.</title>
        <authorList>
            <person name="Kralova S."/>
            <person name="Busse H.-J."/>
            <person name="Svec P."/>
            <person name="Maslanova I."/>
            <person name="Stankova E."/>
            <person name="Bartak M."/>
            <person name="Sedlacek I."/>
        </authorList>
    </citation>
    <scope>NUCLEOTIDE SEQUENCE [LARGE SCALE GENOMIC DNA]</scope>
    <source>
        <strain evidence="3">CCM 8825</strain>
    </source>
</reference>